<name>A0A2J8RAZ0_PONAB</name>
<comment type="caution">
    <text evidence="2">The sequence shown here is derived from an EMBL/GenBank/DDBJ whole genome shotgun (WGS) entry which is preliminary data.</text>
</comment>
<feature type="region of interest" description="Disordered" evidence="1">
    <location>
        <begin position="1"/>
        <end position="53"/>
    </location>
</feature>
<organism evidence="2">
    <name type="scientific">Pongo abelii</name>
    <name type="common">Sumatran orangutan</name>
    <name type="synonym">Pongo pygmaeus abelii</name>
    <dbReference type="NCBI Taxonomy" id="9601"/>
    <lineage>
        <taxon>Eukaryota</taxon>
        <taxon>Metazoa</taxon>
        <taxon>Chordata</taxon>
        <taxon>Craniata</taxon>
        <taxon>Vertebrata</taxon>
        <taxon>Euteleostomi</taxon>
        <taxon>Mammalia</taxon>
        <taxon>Eutheria</taxon>
        <taxon>Euarchontoglires</taxon>
        <taxon>Primates</taxon>
        <taxon>Haplorrhini</taxon>
        <taxon>Catarrhini</taxon>
        <taxon>Hominidae</taxon>
        <taxon>Pongo</taxon>
    </lineage>
</organism>
<evidence type="ECO:0000313" key="2">
    <source>
        <dbReference type="EMBL" id="PNJ05678.1"/>
    </source>
</evidence>
<feature type="compositionally biased region" description="Basic and acidic residues" evidence="1">
    <location>
        <begin position="1"/>
        <end position="45"/>
    </location>
</feature>
<protein>
    <submittedName>
        <fullName evidence="2">Uncharacterized protein</fullName>
    </submittedName>
</protein>
<dbReference type="AlphaFoldDB" id="A0A2J8RAZ0"/>
<sequence>KGKRVRSNENDVEERVQSMISKEEDYDSRKKNKESSKGYRKERVIKSSPPPDQ</sequence>
<feature type="non-terminal residue" evidence="2">
    <location>
        <position position="1"/>
    </location>
</feature>
<gene>
    <name evidence="2" type="ORF">CR201_G0052238</name>
</gene>
<reference evidence="2" key="1">
    <citation type="submission" date="2017-12" db="EMBL/GenBank/DDBJ databases">
        <title>High-resolution comparative analysis of great ape genomes.</title>
        <authorList>
            <person name="Pollen A."/>
            <person name="Hastie A."/>
            <person name="Hormozdiari F."/>
            <person name="Dougherty M."/>
            <person name="Liu R."/>
            <person name="Chaisson M."/>
            <person name="Hoppe E."/>
            <person name="Hill C."/>
            <person name="Pang A."/>
            <person name="Hillier L."/>
            <person name="Baker C."/>
            <person name="Armstrong J."/>
            <person name="Shendure J."/>
            <person name="Paten B."/>
            <person name="Wilson R."/>
            <person name="Chao H."/>
            <person name="Schneider V."/>
            <person name="Ventura M."/>
            <person name="Kronenberg Z."/>
            <person name="Murali S."/>
            <person name="Gordon D."/>
            <person name="Cantsilieris S."/>
            <person name="Munson K."/>
            <person name="Nelson B."/>
            <person name="Raja A."/>
            <person name="Underwood J."/>
            <person name="Diekhans M."/>
            <person name="Fiddes I."/>
            <person name="Haussler D."/>
            <person name="Eichler E."/>
        </authorList>
    </citation>
    <scope>NUCLEOTIDE SEQUENCE [LARGE SCALE GENOMIC DNA]</scope>
    <source>
        <strain evidence="2">Susie</strain>
    </source>
</reference>
<evidence type="ECO:0000256" key="1">
    <source>
        <dbReference type="SAM" id="MobiDB-lite"/>
    </source>
</evidence>
<proteinExistence type="predicted"/>
<accession>A0A2J8RAZ0</accession>
<dbReference type="EMBL" id="NDHI03003718">
    <property type="protein sequence ID" value="PNJ05678.1"/>
    <property type="molecule type" value="Genomic_DNA"/>
</dbReference>